<dbReference type="EMBL" id="JACOOQ010000005">
    <property type="protein sequence ID" value="MBC5639735.1"/>
    <property type="molecule type" value="Genomic_DNA"/>
</dbReference>
<dbReference type="Gene3D" id="3.90.1140.10">
    <property type="entry name" value="Cyclic phosphodiesterase"/>
    <property type="match status" value="1"/>
</dbReference>
<evidence type="ECO:0000313" key="2">
    <source>
        <dbReference type="Proteomes" id="UP000662088"/>
    </source>
</evidence>
<keyword evidence="2" id="KW-1185">Reference proteome</keyword>
<reference evidence="1" key="1">
    <citation type="submission" date="2020-08" db="EMBL/GenBank/DDBJ databases">
        <title>Genome public.</title>
        <authorList>
            <person name="Liu C."/>
            <person name="Sun Q."/>
        </authorList>
    </citation>
    <scope>NUCLEOTIDE SEQUENCE</scope>
    <source>
        <strain evidence="1">NSJ-42</strain>
    </source>
</reference>
<dbReference type="Pfam" id="PF13563">
    <property type="entry name" value="2_5_RNA_ligase2"/>
    <property type="match status" value="1"/>
</dbReference>
<proteinExistence type="predicted"/>
<gene>
    <name evidence="1" type="ORF">H8R92_04680</name>
</gene>
<dbReference type="InterPro" id="IPR009097">
    <property type="entry name" value="Cyclic_Pdiesterase"/>
</dbReference>
<dbReference type="PANTHER" id="PTHR40037">
    <property type="entry name" value="PHOSPHOESTERASE YJCG-RELATED"/>
    <property type="match status" value="1"/>
</dbReference>
<accession>A0A8I0A616</accession>
<dbReference type="SUPFAM" id="SSF55144">
    <property type="entry name" value="LigT-like"/>
    <property type="match status" value="1"/>
</dbReference>
<dbReference type="RefSeq" id="WP_022211777.1">
    <property type="nucleotide sequence ID" value="NZ_JACOOQ010000005.1"/>
</dbReference>
<dbReference type="GO" id="GO:0016874">
    <property type="term" value="F:ligase activity"/>
    <property type="evidence" value="ECO:0007669"/>
    <property type="project" value="UniProtKB-KW"/>
</dbReference>
<protein>
    <submittedName>
        <fullName evidence="1">2'-5' RNA ligase family protein</fullName>
    </submittedName>
</protein>
<name>A0A8I0A616_9CLOT</name>
<evidence type="ECO:0000313" key="1">
    <source>
        <dbReference type="EMBL" id="MBC5639735.1"/>
    </source>
</evidence>
<dbReference type="InterPro" id="IPR050580">
    <property type="entry name" value="2H_phosphoesterase_YjcG-like"/>
</dbReference>
<dbReference type="AlphaFoldDB" id="A0A8I0A616"/>
<keyword evidence="1" id="KW-0436">Ligase</keyword>
<dbReference type="PANTHER" id="PTHR40037:SF1">
    <property type="entry name" value="PHOSPHOESTERASE SAOUHSC_00951-RELATED"/>
    <property type="match status" value="1"/>
</dbReference>
<comment type="caution">
    <text evidence="1">The sequence shown here is derived from an EMBL/GenBank/DDBJ whole genome shotgun (WGS) entry which is preliminary data.</text>
</comment>
<sequence>MRYVVVTVADGEAGVFNKKLSAEAFEKFKVKSSKLPAHITLKAPFETEEPIEVLEEAIEKYIKDKKAIPYEIKGFEHFDNRVIYMNVIENKGMRDFHKGFVKAIKEVNYISFGSHEGENAIFHVTVSSKKVSFVFDEMWQWINQFNCNYNVLLNNISIYKWQDNTWKIHKRFELKE</sequence>
<organism evidence="1 2">
    <name type="scientific">Clostridium lentum</name>
    <dbReference type="NCBI Taxonomy" id="2763037"/>
    <lineage>
        <taxon>Bacteria</taxon>
        <taxon>Bacillati</taxon>
        <taxon>Bacillota</taxon>
        <taxon>Clostridia</taxon>
        <taxon>Eubacteriales</taxon>
        <taxon>Clostridiaceae</taxon>
        <taxon>Clostridium</taxon>
    </lineage>
</organism>
<dbReference type="Proteomes" id="UP000662088">
    <property type="component" value="Unassembled WGS sequence"/>
</dbReference>